<proteinExistence type="predicted"/>
<dbReference type="EMBL" id="JAPFFF010000003">
    <property type="protein sequence ID" value="KAK8893240.1"/>
    <property type="molecule type" value="Genomic_DNA"/>
</dbReference>
<dbReference type="Proteomes" id="UP001470230">
    <property type="component" value="Unassembled WGS sequence"/>
</dbReference>
<reference evidence="1 2" key="1">
    <citation type="submission" date="2024-04" db="EMBL/GenBank/DDBJ databases">
        <title>Tritrichomonas musculus Genome.</title>
        <authorList>
            <person name="Alves-Ferreira E."/>
            <person name="Grigg M."/>
            <person name="Lorenzi H."/>
            <person name="Galac M."/>
        </authorList>
    </citation>
    <scope>NUCLEOTIDE SEQUENCE [LARGE SCALE GENOMIC DNA]</scope>
    <source>
        <strain evidence="1 2">EAF2021</strain>
    </source>
</reference>
<evidence type="ECO:0000313" key="2">
    <source>
        <dbReference type="Proteomes" id="UP001470230"/>
    </source>
</evidence>
<keyword evidence="2" id="KW-1185">Reference proteome</keyword>
<accession>A0ABR2KTC6</accession>
<comment type="caution">
    <text evidence="1">The sequence shown here is derived from an EMBL/GenBank/DDBJ whole genome shotgun (WGS) entry which is preliminary data.</text>
</comment>
<gene>
    <name evidence="1" type="ORF">M9Y10_021657</name>
</gene>
<name>A0ABR2KTC6_9EUKA</name>
<sequence length="394" mass="44306">MDVSKQHWINMALTQNVRFNILVPLTIPSEINDVQDLPTRDWVVPGEKLILFVEMNRFISNLDEFSFYCAITDTDSSPQYNQQNFIPYSSISTKQHLPGNLGTIKMKDGRTYFPSRIQVPNSRTNKFLISAFCLRNPDPVAKCECYALQPFTICWDRYLTPQSVIVQLSITCRFPNDDKWKGKSINVSAANLKFSESAEDEPLYTSSIAIIKTSESSFTLSHGDSASVVFVLKPLSDDGAIRIAKMPLTFTISWAAPIVTEVSDPKYQIDYVSTFPFNVGCQQADLVISAPMIKCELLKPSSIPLRITNMPPTGTNSSQPRTVDICFGSGKIQPMTKRQEIQFSGGYETKSIEFGFIPLCVGEHKLKIWAEIGKEVIYPMFPIYLSVDNPQSEK</sequence>
<protein>
    <submittedName>
        <fullName evidence="1">Uncharacterized protein</fullName>
    </submittedName>
</protein>
<organism evidence="1 2">
    <name type="scientific">Tritrichomonas musculus</name>
    <dbReference type="NCBI Taxonomy" id="1915356"/>
    <lineage>
        <taxon>Eukaryota</taxon>
        <taxon>Metamonada</taxon>
        <taxon>Parabasalia</taxon>
        <taxon>Tritrichomonadida</taxon>
        <taxon>Tritrichomonadidae</taxon>
        <taxon>Tritrichomonas</taxon>
    </lineage>
</organism>
<evidence type="ECO:0000313" key="1">
    <source>
        <dbReference type="EMBL" id="KAK8893240.1"/>
    </source>
</evidence>